<keyword evidence="3" id="KW-0472">Membrane</keyword>
<keyword evidence="3" id="KW-1133">Transmembrane helix</keyword>
<dbReference type="Proteomes" id="UP000631114">
    <property type="component" value="Unassembled WGS sequence"/>
</dbReference>
<evidence type="ECO:0000256" key="3">
    <source>
        <dbReference type="ARBA" id="ARBA00022989"/>
    </source>
</evidence>
<proteinExistence type="predicted"/>
<sequence length="174" mass="19524">MDVDEFFYFPLPTANRLKKINLGYPGRHSLRSLVAKFSSSKTIGEIRTVCHSFGPSGLSLPPSQGVMVGYTCRLQSPERHKSIVRLDALDSTLLNVVHHFHLSGYRVATYVTDWKENQNEGSKDRAPGLGTEAIEPPNWPLQFCEVWDTGLRDFIISNLADPITGMLPWEVPLI</sequence>
<keyword evidence="2" id="KW-0812">Transmembrane</keyword>
<evidence type="ECO:0000256" key="1">
    <source>
        <dbReference type="ARBA" id="ARBA00004167"/>
    </source>
</evidence>
<dbReference type="EMBL" id="JADFTS010000001">
    <property type="protein sequence ID" value="KAF9623233.1"/>
    <property type="molecule type" value="Genomic_DNA"/>
</dbReference>
<dbReference type="PANTHER" id="PTHR21461:SF16">
    <property type="entry name" value="GLYCOSYLTRANSFERASE FAMILY 92 PROTEIN RCOM_0530710"/>
    <property type="match status" value="1"/>
</dbReference>
<accession>A0A835IX83</accession>
<organism evidence="4 5">
    <name type="scientific">Coptis chinensis</name>
    <dbReference type="NCBI Taxonomy" id="261450"/>
    <lineage>
        <taxon>Eukaryota</taxon>
        <taxon>Viridiplantae</taxon>
        <taxon>Streptophyta</taxon>
        <taxon>Embryophyta</taxon>
        <taxon>Tracheophyta</taxon>
        <taxon>Spermatophyta</taxon>
        <taxon>Magnoliopsida</taxon>
        <taxon>Ranunculales</taxon>
        <taxon>Ranunculaceae</taxon>
        <taxon>Coptidoideae</taxon>
        <taxon>Coptis</taxon>
    </lineage>
</organism>
<dbReference type="GO" id="GO:0016757">
    <property type="term" value="F:glycosyltransferase activity"/>
    <property type="evidence" value="ECO:0007669"/>
    <property type="project" value="TreeGrafter"/>
</dbReference>
<evidence type="ECO:0000313" key="4">
    <source>
        <dbReference type="EMBL" id="KAF9623233.1"/>
    </source>
</evidence>
<dbReference type="AlphaFoldDB" id="A0A835IX83"/>
<dbReference type="PANTHER" id="PTHR21461">
    <property type="entry name" value="GLYCOSYLTRANSFERASE FAMILY 92 PROTEIN"/>
    <property type="match status" value="1"/>
</dbReference>
<comment type="subcellular location">
    <subcellularLocation>
        <location evidence="1">Membrane</location>
        <topology evidence="1">Single-pass membrane protein</topology>
    </subcellularLocation>
</comment>
<reference evidence="4 5" key="1">
    <citation type="submission" date="2020-10" db="EMBL/GenBank/DDBJ databases">
        <title>The Coptis chinensis genome and diversification of protoberbering-type alkaloids.</title>
        <authorList>
            <person name="Wang B."/>
            <person name="Shu S."/>
            <person name="Song C."/>
            <person name="Liu Y."/>
        </authorList>
    </citation>
    <scope>NUCLEOTIDE SEQUENCE [LARGE SCALE GENOMIC DNA]</scope>
    <source>
        <strain evidence="4">HL-2020</strain>
        <tissue evidence="4">Leaf</tissue>
    </source>
</reference>
<protein>
    <recommendedName>
        <fullName evidence="6">Glycosyltransferase family 92 protein</fullName>
    </recommendedName>
</protein>
<evidence type="ECO:0000313" key="5">
    <source>
        <dbReference type="Proteomes" id="UP000631114"/>
    </source>
</evidence>
<dbReference type="GO" id="GO:0016020">
    <property type="term" value="C:membrane"/>
    <property type="evidence" value="ECO:0007669"/>
    <property type="project" value="UniProtKB-SubCell"/>
</dbReference>
<name>A0A835IX83_9MAGN</name>
<evidence type="ECO:0000256" key="2">
    <source>
        <dbReference type="ARBA" id="ARBA00022692"/>
    </source>
</evidence>
<dbReference type="GO" id="GO:0005737">
    <property type="term" value="C:cytoplasm"/>
    <property type="evidence" value="ECO:0007669"/>
    <property type="project" value="TreeGrafter"/>
</dbReference>
<keyword evidence="5" id="KW-1185">Reference proteome</keyword>
<dbReference type="OrthoDB" id="2526284at2759"/>
<gene>
    <name evidence="4" type="ORF">IFM89_000722</name>
</gene>
<evidence type="ECO:0008006" key="6">
    <source>
        <dbReference type="Google" id="ProtNLM"/>
    </source>
</evidence>
<comment type="caution">
    <text evidence="4">The sequence shown here is derived from an EMBL/GenBank/DDBJ whole genome shotgun (WGS) entry which is preliminary data.</text>
</comment>